<protein>
    <submittedName>
        <fullName evidence="2">Uncharacterized protein</fullName>
    </submittedName>
</protein>
<dbReference type="EMBL" id="GGEC01071671">
    <property type="protein sequence ID" value="MBX52155.1"/>
    <property type="molecule type" value="Transcribed_RNA"/>
</dbReference>
<evidence type="ECO:0000256" key="1">
    <source>
        <dbReference type="SAM" id="Phobius"/>
    </source>
</evidence>
<organism evidence="2">
    <name type="scientific">Rhizophora mucronata</name>
    <name type="common">Asiatic mangrove</name>
    <dbReference type="NCBI Taxonomy" id="61149"/>
    <lineage>
        <taxon>Eukaryota</taxon>
        <taxon>Viridiplantae</taxon>
        <taxon>Streptophyta</taxon>
        <taxon>Embryophyta</taxon>
        <taxon>Tracheophyta</taxon>
        <taxon>Spermatophyta</taxon>
        <taxon>Magnoliopsida</taxon>
        <taxon>eudicotyledons</taxon>
        <taxon>Gunneridae</taxon>
        <taxon>Pentapetalae</taxon>
        <taxon>rosids</taxon>
        <taxon>fabids</taxon>
        <taxon>Malpighiales</taxon>
        <taxon>Rhizophoraceae</taxon>
        <taxon>Rhizophora</taxon>
    </lineage>
</organism>
<accession>A0A2P2PBP7</accession>
<name>A0A2P2PBP7_RHIMU</name>
<keyword evidence="1" id="KW-0472">Membrane</keyword>
<keyword evidence="1" id="KW-1133">Transmembrane helix</keyword>
<sequence length="46" mass="5091">MSLLSPWDFQALIGIPSGSHASVVCFPLIFSYFQRTNTPLVGYLLC</sequence>
<keyword evidence="1" id="KW-0812">Transmembrane</keyword>
<feature type="transmembrane region" description="Helical" evidence="1">
    <location>
        <begin position="12"/>
        <end position="33"/>
    </location>
</feature>
<proteinExistence type="predicted"/>
<reference evidence="2" key="1">
    <citation type="submission" date="2018-02" db="EMBL/GenBank/DDBJ databases">
        <title>Rhizophora mucronata_Transcriptome.</title>
        <authorList>
            <person name="Meera S.P."/>
            <person name="Sreeshan A."/>
            <person name="Augustine A."/>
        </authorList>
    </citation>
    <scope>NUCLEOTIDE SEQUENCE</scope>
    <source>
        <tissue evidence="2">Leaf</tissue>
    </source>
</reference>
<dbReference type="AlphaFoldDB" id="A0A2P2PBP7"/>
<evidence type="ECO:0000313" key="2">
    <source>
        <dbReference type="EMBL" id="MBX52155.1"/>
    </source>
</evidence>